<keyword evidence="2" id="KW-0812">Transmembrane</keyword>
<feature type="transmembrane region" description="Helical" evidence="2">
    <location>
        <begin position="34"/>
        <end position="53"/>
    </location>
</feature>
<evidence type="ECO:0000313" key="3">
    <source>
        <dbReference type="EMBL" id="MBC2606324.1"/>
    </source>
</evidence>
<evidence type="ECO:0000256" key="1">
    <source>
        <dbReference type="SAM" id="MobiDB-lite"/>
    </source>
</evidence>
<keyword evidence="2" id="KW-1133">Transmembrane helix</keyword>
<feature type="compositionally biased region" description="Basic and acidic residues" evidence="1">
    <location>
        <begin position="210"/>
        <end position="225"/>
    </location>
</feature>
<feature type="transmembrane region" description="Helical" evidence="2">
    <location>
        <begin position="98"/>
        <end position="116"/>
    </location>
</feature>
<feature type="region of interest" description="Disordered" evidence="1">
    <location>
        <begin position="208"/>
        <end position="236"/>
    </location>
</feature>
<protein>
    <submittedName>
        <fullName evidence="3">Uncharacterized protein</fullName>
    </submittedName>
</protein>
<organism evidence="3 4">
    <name type="scientific">Pelagicoccus albus</name>
    <dbReference type="NCBI Taxonomy" id="415222"/>
    <lineage>
        <taxon>Bacteria</taxon>
        <taxon>Pseudomonadati</taxon>
        <taxon>Verrucomicrobiota</taxon>
        <taxon>Opitutia</taxon>
        <taxon>Puniceicoccales</taxon>
        <taxon>Pelagicoccaceae</taxon>
        <taxon>Pelagicoccus</taxon>
    </lineage>
</organism>
<evidence type="ECO:0000256" key="2">
    <source>
        <dbReference type="SAM" id="Phobius"/>
    </source>
</evidence>
<accession>A0A7X1B6K1</accession>
<sequence>MSILALISSLASIVGLLIQVGDKFKEKRELRDKVIYTVYGLTAGTILGLVSGIEFRMEETLTLGSLVGLFLMVVMAVVIVICAIAYTKSNKTAGDEIYALSGLFCTLVIVGIFFTLRSDSQPTKSDRNDLSYYEHRILIDQLMKDGRYERAMEFTNNAAYWLDEDDVRMDKLTEIGLEIYNAMLERDGLPPVTLEEMRSRMEAANTIDLTTERVEEKEGKEDANQTDHTTPVSAPR</sequence>
<dbReference type="RefSeq" id="WP_185660209.1">
    <property type="nucleotide sequence ID" value="NZ_CAWPOO010000011.1"/>
</dbReference>
<evidence type="ECO:0000313" key="4">
    <source>
        <dbReference type="Proteomes" id="UP000526501"/>
    </source>
</evidence>
<keyword evidence="4" id="KW-1185">Reference proteome</keyword>
<dbReference type="AlphaFoldDB" id="A0A7X1B6K1"/>
<name>A0A7X1B6K1_9BACT</name>
<dbReference type="Proteomes" id="UP000526501">
    <property type="component" value="Unassembled WGS sequence"/>
</dbReference>
<dbReference type="EMBL" id="JACHVC010000011">
    <property type="protein sequence ID" value="MBC2606324.1"/>
    <property type="molecule type" value="Genomic_DNA"/>
</dbReference>
<reference evidence="3 4" key="1">
    <citation type="submission" date="2020-07" db="EMBL/GenBank/DDBJ databases">
        <authorList>
            <person name="Feng X."/>
        </authorList>
    </citation>
    <scope>NUCLEOTIDE SEQUENCE [LARGE SCALE GENOMIC DNA]</scope>
    <source>
        <strain evidence="3 4">JCM23202</strain>
    </source>
</reference>
<feature type="compositionally biased region" description="Polar residues" evidence="1">
    <location>
        <begin position="226"/>
        <end position="236"/>
    </location>
</feature>
<comment type="caution">
    <text evidence="3">The sequence shown here is derived from an EMBL/GenBank/DDBJ whole genome shotgun (WGS) entry which is preliminary data.</text>
</comment>
<feature type="transmembrane region" description="Helical" evidence="2">
    <location>
        <begin position="65"/>
        <end position="86"/>
    </location>
</feature>
<proteinExistence type="predicted"/>
<keyword evidence="2" id="KW-0472">Membrane</keyword>
<gene>
    <name evidence="3" type="ORF">H5P27_09710</name>
</gene>